<evidence type="ECO:0000313" key="1">
    <source>
        <dbReference type="EMBL" id="MSU81741.1"/>
    </source>
</evidence>
<proteinExistence type="predicted"/>
<name>A0A6N7XY35_9FIRM</name>
<gene>
    <name evidence="1" type="ORF">FYJ25_05035</name>
</gene>
<evidence type="ECO:0000313" key="2">
    <source>
        <dbReference type="Proteomes" id="UP000433359"/>
    </source>
</evidence>
<protein>
    <submittedName>
        <fullName evidence="1">Uncharacterized protein</fullName>
    </submittedName>
</protein>
<dbReference type="AlphaFoldDB" id="A0A6N7XY35"/>
<accession>A0A6N7XY35</accession>
<comment type="caution">
    <text evidence="1">The sequence shown here is derived from an EMBL/GenBank/DDBJ whole genome shotgun (WGS) entry which is preliminary data.</text>
</comment>
<organism evidence="1 2">
    <name type="scientific">Anaerobutyricum soehngenii</name>
    <dbReference type="NCBI Taxonomy" id="105843"/>
    <lineage>
        <taxon>Bacteria</taxon>
        <taxon>Bacillati</taxon>
        <taxon>Bacillota</taxon>
        <taxon>Clostridia</taxon>
        <taxon>Lachnospirales</taxon>
        <taxon>Lachnospiraceae</taxon>
        <taxon>Anaerobutyricum</taxon>
    </lineage>
</organism>
<reference evidence="1 2" key="1">
    <citation type="submission" date="2019-08" db="EMBL/GenBank/DDBJ databases">
        <title>In-depth cultivation of the pig gut microbiome towards novel bacterial diversity and tailored functional studies.</title>
        <authorList>
            <person name="Wylensek D."/>
            <person name="Hitch T.C.A."/>
            <person name="Clavel T."/>
        </authorList>
    </citation>
    <scope>NUCLEOTIDE SEQUENCE [LARGE SCALE GENOMIC DNA]</scope>
    <source>
        <strain evidence="1 2">BSM-383-APC-4H</strain>
    </source>
</reference>
<dbReference type="EMBL" id="VULP01000007">
    <property type="protein sequence ID" value="MSU81741.1"/>
    <property type="molecule type" value="Genomic_DNA"/>
</dbReference>
<dbReference type="Proteomes" id="UP000433359">
    <property type="component" value="Unassembled WGS sequence"/>
</dbReference>
<sequence>MRKGQYVKNASYHLILKQPKNRPLEEKESISVTSEQVLNVSAGANIQHAATKVTDMNSFSSRGRLCICLSNELSHIISGHFHKLHLLLLLP</sequence>